<reference evidence="2" key="1">
    <citation type="submission" date="2022-12" db="EMBL/GenBank/DDBJ databases">
        <authorList>
            <person name="Webb A."/>
        </authorList>
    </citation>
    <scope>NUCLEOTIDE SEQUENCE</scope>
    <source>
        <strain evidence="2">Pd1</strain>
    </source>
</reference>
<protein>
    <submittedName>
        <fullName evidence="2">Uncharacterized protein</fullName>
    </submittedName>
</protein>
<evidence type="ECO:0000313" key="2">
    <source>
        <dbReference type="EMBL" id="CAI5745472.1"/>
    </source>
</evidence>
<dbReference type="AlphaFoldDB" id="A0AAV0V8I4"/>
<feature type="region of interest" description="Disordered" evidence="1">
    <location>
        <begin position="93"/>
        <end position="158"/>
    </location>
</feature>
<organism evidence="2 3">
    <name type="scientific">Peronospora destructor</name>
    <dbReference type="NCBI Taxonomy" id="86335"/>
    <lineage>
        <taxon>Eukaryota</taxon>
        <taxon>Sar</taxon>
        <taxon>Stramenopiles</taxon>
        <taxon>Oomycota</taxon>
        <taxon>Peronosporomycetes</taxon>
        <taxon>Peronosporales</taxon>
        <taxon>Peronosporaceae</taxon>
        <taxon>Peronospora</taxon>
    </lineage>
</organism>
<proteinExistence type="predicted"/>
<keyword evidence="3" id="KW-1185">Reference proteome</keyword>
<sequence length="158" mass="18609">MVDKDQQTRRLQWLSARKSALVSADGVNVRRLALHRRVSQEEKKEEDEEIEPSNECGNLFCRQILVNRYVKFCEDKSICQRYRALKLQCLANAQTEEDKEDTGPLLLTIKRKKEKEEEEEKSKEEKKKKTKEKEKEKTDMTFAISRKKTSSNVVEKKS</sequence>
<accession>A0AAV0V8I4</accession>
<dbReference type="EMBL" id="CANTFM010002285">
    <property type="protein sequence ID" value="CAI5745472.1"/>
    <property type="molecule type" value="Genomic_DNA"/>
</dbReference>
<name>A0AAV0V8I4_9STRA</name>
<feature type="compositionally biased region" description="Basic and acidic residues" evidence="1">
    <location>
        <begin position="120"/>
        <end position="139"/>
    </location>
</feature>
<dbReference type="Proteomes" id="UP001162029">
    <property type="component" value="Unassembled WGS sequence"/>
</dbReference>
<evidence type="ECO:0000313" key="3">
    <source>
        <dbReference type="Proteomes" id="UP001162029"/>
    </source>
</evidence>
<comment type="caution">
    <text evidence="2">The sequence shown here is derived from an EMBL/GenBank/DDBJ whole genome shotgun (WGS) entry which is preliminary data.</text>
</comment>
<evidence type="ECO:0000256" key="1">
    <source>
        <dbReference type="SAM" id="MobiDB-lite"/>
    </source>
</evidence>
<gene>
    <name evidence="2" type="ORF">PDE001_LOCUS10543</name>
</gene>